<dbReference type="Proteomes" id="UP000005824">
    <property type="component" value="Unassembled WGS sequence"/>
</dbReference>
<reference evidence="1 2" key="1">
    <citation type="journal article" date="2011" name="J. Bacteriol.">
        <title>Genome sequence of Chthoniobacter flavus Ellin428, an aerobic heterotrophic soil bacterium.</title>
        <authorList>
            <person name="Kant R."/>
            <person name="van Passel M.W."/>
            <person name="Palva A."/>
            <person name="Lucas S."/>
            <person name="Lapidus A."/>
            <person name="Glavina Del Rio T."/>
            <person name="Dalin E."/>
            <person name="Tice H."/>
            <person name="Bruce D."/>
            <person name="Goodwin L."/>
            <person name="Pitluck S."/>
            <person name="Larimer F.W."/>
            <person name="Land M.L."/>
            <person name="Hauser L."/>
            <person name="Sangwan P."/>
            <person name="de Vos W.M."/>
            <person name="Janssen P.H."/>
            <person name="Smidt H."/>
        </authorList>
    </citation>
    <scope>NUCLEOTIDE SEQUENCE [LARGE SCALE GENOMIC DNA]</scope>
    <source>
        <strain evidence="1 2">Ellin428</strain>
    </source>
</reference>
<protein>
    <recommendedName>
        <fullName evidence="3">Type I restriction modification DNA specificity domain-containing protein</fullName>
    </recommendedName>
</protein>
<comment type="caution">
    <text evidence="1">The sequence shown here is derived from an EMBL/GenBank/DDBJ whole genome shotgun (WGS) entry which is preliminary data.</text>
</comment>
<dbReference type="SUPFAM" id="SSF116734">
    <property type="entry name" value="DNA methylase specificity domain"/>
    <property type="match status" value="2"/>
</dbReference>
<name>B4CXJ5_9BACT</name>
<dbReference type="EMBL" id="ABVL01000003">
    <property type="protein sequence ID" value="EDY20993.1"/>
    <property type="molecule type" value="Genomic_DNA"/>
</dbReference>
<dbReference type="AlphaFoldDB" id="B4CXJ5"/>
<accession>B4CXJ5</accession>
<sequence length="449" mass="50296">MESETSATSRISPSAIAGFDVLDAAFFCRSPYLLFFSNKVRGASRHFLEGLRADPDADGKASILYRSAHIGEFFLSMDSQHGEVPEVEHSRCIRPADVLITKIAPIRAAWVMPVHHRHPVDANCIILRGLDRSVAFWWLLWLNTAAFTDMLVRRSGAAVLPRLRLSVLRDLALPPPPAVLAPLAQEAWVALAALAEADTELMRLHGEVGTTVENEVARTSWNETASRYGAPTWCDWFSCELIDDSLVPVHVAANAQAETLHRDADWQRLPDLVFPTPSERLGETGQPVRTLRLSDVRRSFDLNIPDEPRSTSAGSRLYGRPLHAGDVLMSTLGSDPRVAWLADDPPAPVFAVDHWARLRFHDTPGAWALILATEPVARQIRLFTSGTAQQFIRAADLAHVFLPRFPHETLVRWERTLARVLRRRNDLHGQWRSVLHRARAIQQATLRRP</sequence>
<evidence type="ECO:0008006" key="3">
    <source>
        <dbReference type="Google" id="ProtNLM"/>
    </source>
</evidence>
<gene>
    <name evidence="1" type="ORF">CfE428DRAFT_1286</name>
</gene>
<dbReference type="InParanoid" id="B4CXJ5"/>
<dbReference type="STRING" id="497964.CfE428DRAFT_1286"/>
<evidence type="ECO:0000313" key="1">
    <source>
        <dbReference type="EMBL" id="EDY20993.1"/>
    </source>
</evidence>
<dbReference type="eggNOG" id="ENOG50338ZQ">
    <property type="taxonomic scope" value="Bacteria"/>
</dbReference>
<evidence type="ECO:0000313" key="2">
    <source>
        <dbReference type="Proteomes" id="UP000005824"/>
    </source>
</evidence>
<proteinExistence type="predicted"/>
<organism evidence="1 2">
    <name type="scientific">Chthoniobacter flavus Ellin428</name>
    <dbReference type="NCBI Taxonomy" id="497964"/>
    <lineage>
        <taxon>Bacteria</taxon>
        <taxon>Pseudomonadati</taxon>
        <taxon>Verrucomicrobiota</taxon>
        <taxon>Spartobacteria</taxon>
        <taxon>Chthoniobacterales</taxon>
        <taxon>Chthoniobacteraceae</taxon>
        <taxon>Chthoniobacter</taxon>
    </lineage>
</organism>
<keyword evidence="2" id="KW-1185">Reference proteome</keyword>